<dbReference type="Pfam" id="PF13332">
    <property type="entry name" value="Fil_haemagg_2"/>
    <property type="match status" value="4"/>
</dbReference>
<evidence type="ECO:0000313" key="2">
    <source>
        <dbReference type="Proteomes" id="UP001595630"/>
    </source>
</evidence>
<dbReference type="EMBL" id="JBHRXZ010000021">
    <property type="protein sequence ID" value="MFC3607941.1"/>
    <property type="molecule type" value="Genomic_DNA"/>
</dbReference>
<keyword evidence="2" id="KW-1185">Reference proteome</keyword>
<comment type="caution">
    <text evidence="1">The sequence shown here is derived from an EMBL/GenBank/DDBJ whole genome shotgun (WGS) entry which is preliminary data.</text>
</comment>
<dbReference type="RefSeq" id="WP_386364034.1">
    <property type="nucleotide sequence ID" value="NZ_JBHRXZ010000021.1"/>
</dbReference>
<reference evidence="2" key="1">
    <citation type="journal article" date="2019" name="Int. J. Syst. Evol. Microbiol.">
        <title>The Global Catalogue of Microorganisms (GCM) 10K type strain sequencing project: providing services to taxonomists for standard genome sequencing and annotation.</title>
        <authorList>
            <consortium name="The Broad Institute Genomics Platform"/>
            <consortium name="The Broad Institute Genome Sequencing Center for Infectious Disease"/>
            <person name="Wu L."/>
            <person name="Ma J."/>
        </authorList>
    </citation>
    <scope>NUCLEOTIDE SEQUENCE [LARGE SCALE GENOMIC DNA]</scope>
    <source>
        <strain evidence="2">KCTC 42447</strain>
    </source>
</reference>
<organism evidence="1 2">
    <name type="scientific">Stutzerimonas tarimensis</name>
    <dbReference type="NCBI Taxonomy" id="1507735"/>
    <lineage>
        <taxon>Bacteria</taxon>
        <taxon>Pseudomonadati</taxon>
        <taxon>Pseudomonadota</taxon>
        <taxon>Gammaproteobacteria</taxon>
        <taxon>Pseudomonadales</taxon>
        <taxon>Pseudomonadaceae</taxon>
        <taxon>Stutzerimonas</taxon>
    </lineage>
</organism>
<sequence length="307" mass="32258">MSVSYADSAARIKANNSLELLAGRDVINLGGVLDSRGDLGIDAGRDLSIASVQDLQHQSRGSSYLDERVTQLGAEVSAGRDLEIGAGRDLAIIGSELKAGRDLGLQAAGDITLASAADESHFYSKSKKVIRQTDHVQQQASEISAGGSLGIIAGQDLNLVSSKVSANDEAYLVAGGELNLLAAQDYDYSLYQKKKKGSFGRKSFKRDETTSLEHVGSEISTGGDLLLVSGSDQTYQAAKLESGGDLTLSSGGEIAFEGVKDLEQESHEKSKSSFAWQSAKGKGTTDETLVQSQLIAQGELVIQAVEG</sequence>
<dbReference type="InterPro" id="IPR025157">
    <property type="entry name" value="Hemagglutinin_rpt"/>
</dbReference>
<dbReference type="Proteomes" id="UP001595630">
    <property type="component" value="Unassembled WGS sequence"/>
</dbReference>
<proteinExistence type="predicted"/>
<gene>
    <name evidence="1" type="ORF">ACFOMF_09155</name>
</gene>
<protein>
    <submittedName>
        <fullName evidence="1">Hemagglutinin repeat-containing protein</fullName>
    </submittedName>
</protein>
<accession>A0ABV7T8J0</accession>
<feature type="non-terminal residue" evidence="1">
    <location>
        <position position="307"/>
    </location>
</feature>
<evidence type="ECO:0000313" key="1">
    <source>
        <dbReference type="EMBL" id="MFC3607941.1"/>
    </source>
</evidence>
<name>A0ABV7T8J0_9GAMM</name>